<reference evidence="2" key="1">
    <citation type="submission" date="2011-09" db="EMBL/GenBank/DDBJ databases">
        <title>The permanent draft genome of Mucilaginibacter paludis DSM 18603.</title>
        <authorList>
            <consortium name="US DOE Joint Genome Institute (JGI-PGF)"/>
            <person name="Lucas S."/>
            <person name="Han J."/>
            <person name="Lapidus A."/>
            <person name="Bruce D."/>
            <person name="Goodwin L."/>
            <person name="Pitluck S."/>
            <person name="Peters L."/>
            <person name="Kyrpides N."/>
            <person name="Mavromatis K."/>
            <person name="Ivanova N."/>
            <person name="Mikhailova N."/>
            <person name="Held B."/>
            <person name="Detter J.C."/>
            <person name="Tapia R."/>
            <person name="Han C."/>
            <person name="Land M."/>
            <person name="Hauser L."/>
            <person name="Markowitz V."/>
            <person name="Cheng J.-F."/>
            <person name="Hugenholtz P."/>
            <person name="Woyke T."/>
            <person name="Wu D."/>
            <person name="Tindall B."/>
            <person name="Brambilla E."/>
            <person name="Klenk H.-P."/>
            <person name="Eisen J.A."/>
        </authorList>
    </citation>
    <scope>NUCLEOTIDE SEQUENCE [LARGE SCALE GENOMIC DNA]</scope>
    <source>
        <strain evidence="2">DSM 18603</strain>
    </source>
</reference>
<sequence length="177" mass="19545">MANYSQATIRRLLHESDTAPNSDVKGDKLETLVKYLFEKVRGVSFHKKNVLDGVRAHELDVVFKNDKRISDLYFLDFAIITECKNTASRLGSNEVRWFISKLVDRGFSAGVLISLSGITGAADGVSNAHSEVLHAITRDGVSILLLDRAEILSLATTQDLADLLSEKILSLTIERTV</sequence>
<evidence type="ECO:0000259" key="1">
    <source>
        <dbReference type="Pfam" id="PF04471"/>
    </source>
</evidence>
<name>H1Y178_9SPHI</name>
<dbReference type="OrthoDB" id="1426537at2"/>
<organism evidence="2 3">
    <name type="scientific">Mucilaginibacter paludis DSM 18603</name>
    <dbReference type="NCBI Taxonomy" id="714943"/>
    <lineage>
        <taxon>Bacteria</taxon>
        <taxon>Pseudomonadati</taxon>
        <taxon>Bacteroidota</taxon>
        <taxon>Sphingobacteriia</taxon>
        <taxon>Sphingobacteriales</taxon>
        <taxon>Sphingobacteriaceae</taxon>
        <taxon>Mucilaginibacter</taxon>
    </lineage>
</organism>
<dbReference type="EMBL" id="CM001403">
    <property type="protein sequence ID" value="EHQ29713.1"/>
    <property type="molecule type" value="Genomic_DNA"/>
</dbReference>
<dbReference type="HOGENOM" id="CLU_1516252_0_0_10"/>
<dbReference type="SUPFAM" id="SSF52980">
    <property type="entry name" value="Restriction endonuclease-like"/>
    <property type="match status" value="1"/>
</dbReference>
<dbReference type="GO" id="GO:0009307">
    <property type="term" value="P:DNA restriction-modification system"/>
    <property type="evidence" value="ECO:0007669"/>
    <property type="project" value="InterPro"/>
</dbReference>
<dbReference type="RefSeq" id="WP_008511046.1">
    <property type="nucleotide sequence ID" value="NZ_CM001403.1"/>
</dbReference>
<evidence type="ECO:0000313" key="2">
    <source>
        <dbReference type="EMBL" id="EHQ29713.1"/>
    </source>
</evidence>
<dbReference type="GO" id="GO:0004519">
    <property type="term" value="F:endonuclease activity"/>
    <property type="evidence" value="ECO:0007669"/>
    <property type="project" value="InterPro"/>
</dbReference>
<protein>
    <recommendedName>
        <fullName evidence="1">Restriction endonuclease type IV Mrr domain-containing protein</fullName>
    </recommendedName>
</protein>
<accession>H1Y178</accession>
<dbReference type="eggNOG" id="ENOG5033GSA">
    <property type="taxonomic scope" value="Bacteria"/>
</dbReference>
<dbReference type="GO" id="GO:0003677">
    <property type="term" value="F:DNA binding"/>
    <property type="evidence" value="ECO:0007669"/>
    <property type="project" value="InterPro"/>
</dbReference>
<dbReference type="Proteomes" id="UP000002774">
    <property type="component" value="Chromosome"/>
</dbReference>
<dbReference type="STRING" id="714943.Mucpa_5644"/>
<dbReference type="InterPro" id="IPR011335">
    <property type="entry name" value="Restrct_endonuc-II-like"/>
</dbReference>
<dbReference type="AlphaFoldDB" id="H1Y178"/>
<dbReference type="Pfam" id="PF04471">
    <property type="entry name" value="Mrr_cat"/>
    <property type="match status" value="1"/>
</dbReference>
<proteinExistence type="predicted"/>
<evidence type="ECO:0000313" key="3">
    <source>
        <dbReference type="Proteomes" id="UP000002774"/>
    </source>
</evidence>
<keyword evidence="3" id="KW-1185">Reference proteome</keyword>
<dbReference type="InterPro" id="IPR007560">
    <property type="entry name" value="Restrct_endonuc_IV_Mrr"/>
</dbReference>
<gene>
    <name evidence="2" type="ORF">Mucpa_5644</name>
</gene>
<feature type="domain" description="Restriction endonuclease type IV Mrr" evidence="1">
    <location>
        <begin position="24"/>
        <end position="152"/>
    </location>
</feature>